<evidence type="ECO:0000256" key="3">
    <source>
        <dbReference type="ARBA" id="ARBA00005336"/>
    </source>
</evidence>
<sequence>MGIDNNQGDRNNITLLHGGKALIAATAAACSNTIVITHTVGSVTVEDWVDNPGVTAVLHAGVPGQETGNAVVDVLFSDSPQATDPCCGHLPYKIAKAREDSPADVLYTSIDGTPQRHVQGGAGD</sequence>
<evidence type="ECO:0000256" key="9">
    <source>
        <dbReference type="ARBA" id="ARBA00023326"/>
    </source>
</evidence>
<protein>
    <recommendedName>
        <fullName evidence="4">beta-glucosidase</fullName>
        <ecNumber evidence="4">3.2.1.21</ecNumber>
    </recommendedName>
</protein>
<dbReference type="AlphaFoldDB" id="A0AAD6ZK19"/>
<dbReference type="SUPFAM" id="SSF52279">
    <property type="entry name" value="Beta-D-glucan exohydrolase, C-terminal domain"/>
    <property type="match status" value="1"/>
</dbReference>
<dbReference type="EC" id="3.2.1.21" evidence="4"/>
<dbReference type="PANTHER" id="PTHR42715:SF2">
    <property type="entry name" value="BETA-GLUCOSIDASE F-RELATED"/>
    <property type="match status" value="1"/>
</dbReference>
<dbReference type="GO" id="GO:0030245">
    <property type="term" value="P:cellulose catabolic process"/>
    <property type="evidence" value="ECO:0007669"/>
    <property type="project" value="UniProtKB-KW"/>
</dbReference>
<dbReference type="Pfam" id="PF01915">
    <property type="entry name" value="Glyco_hydro_3_C"/>
    <property type="match status" value="1"/>
</dbReference>
<dbReference type="Proteomes" id="UP001218218">
    <property type="component" value="Unassembled WGS sequence"/>
</dbReference>
<dbReference type="PANTHER" id="PTHR42715">
    <property type="entry name" value="BETA-GLUCOSIDASE"/>
    <property type="match status" value="1"/>
</dbReference>
<organism evidence="11 12">
    <name type="scientific">Mycena albidolilacea</name>
    <dbReference type="NCBI Taxonomy" id="1033008"/>
    <lineage>
        <taxon>Eukaryota</taxon>
        <taxon>Fungi</taxon>
        <taxon>Dikarya</taxon>
        <taxon>Basidiomycota</taxon>
        <taxon>Agaricomycotina</taxon>
        <taxon>Agaricomycetes</taxon>
        <taxon>Agaricomycetidae</taxon>
        <taxon>Agaricales</taxon>
        <taxon>Marasmiineae</taxon>
        <taxon>Mycenaceae</taxon>
        <taxon>Mycena</taxon>
    </lineage>
</organism>
<name>A0AAD6ZK19_9AGAR</name>
<evidence type="ECO:0000256" key="6">
    <source>
        <dbReference type="ARBA" id="ARBA00023001"/>
    </source>
</evidence>
<dbReference type="GO" id="GO:0008422">
    <property type="term" value="F:beta-glucosidase activity"/>
    <property type="evidence" value="ECO:0007669"/>
    <property type="project" value="UniProtKB-EC"/>
</dbReference>
<evidence type="ECO:0000313" key="12">
    <source>
        <dbReference type="Proteomes" id="UP001218218"/>
    </source>
</evidence>
<keyword evidence="7" id="KW-0119">Carbohydrate metabolism</keyword>
<evidence type="ECO:0000259" key="10">
    <source>
        <dbReference type="Pfam" id="PF01915"/>
    </source>
</evidence>
<keyword evidence="5 11" id="KW-0378">Hydrolase</keyword>
<dbReference type="Gene3D" id="3.40.50.1700">
    <property type="entry name" value="Glycoside hydrolase family 3 C-terminal domain"/>
    <property type="match status" value="1"/>
</dbReference>
<evidence type="ECO:0000256" key="7">
    <source>
        <dbReference type="ARBA" id="ARBA00023277"/>
    </source>
</evidence>
<comment type="similarity">
    <text evidence="3">Belongs to the glycosyl hydrolase 3 family.</text>
</comment>
<keyword evidence="6" id="KW-0136">Cellulose degradation</keyword>
<comment type="pathway">
    <text evidence="2">Glycan metabolism; cellulose degradation.</text>
</comment>
<gene>
    <name evidence="11" type="ORF">DFH08DRAFT_886416</name>
</gene>
<evidence type="ECO:0000256" key="5">
    <source>
        <dbReference type="ARBA" id="ARBA00022801"/>
    </source>
</evidence>
<evidence type="ECO:0000256" key="4">
    <source>
        <dbReference type="ARBA" id="ARBA00012744"/>
    </source>
</evidence>
<evidence type="ECO:0000256" key="8">
    <source>
        <dbReference type="ARBA" id="ARBA00023295"/>
    </source>
</evidence>
<comment type="catalytic activity">
    <reaction evidence="1">
        <text>Hydrolysis of terminal, non-reducing beta-D-glucosyl residues with release of beta-D-glucose.</text>
        <dbReference type="EC" id="3.2.1.21"/>
    </reaction>
</comment>
<dbReference type="InterPro" id="IPR036881">
    <property type="entry name" value="Glyco_hydro_3_C_sf"/>
</dbReference>
<dbReference type="InterPro" id="IPR002772">
    <property type="entry name" value="Glyco_hydro_3_C"/>
</dbReference>
<evidence type="ECO:0000256" key="1">
    <source>
        <dbReference type="ARBA" id="ARBA00000448"/>
    </source>
</evidence>
<keyword evidence="9" id="KW-0624">Polysaccharide degradation</keyword>
<accession>A0AAD6ZK19</accession>
<keyword evidence="12" id="KW-1185">Reference proteome</keyword>
<evidence type="ECO:0000256" key="2">
    <source>
        <dbReference type="ARBA" id="ARBA00004987"/>
    </source>
</evidence>
<proteinExistence type="inferred from homology"/>
<comment type="caution">
    <text evidence="11">The sequence shown here is derived from an EMBL/GenBank/DDBJ whole genome shotgun (WGS) entry which is preliminary data.</text>
</comment>
<dbReference type="EMBL" id="JARIHO010000043">
    <property type="protein sequence ID" value="KAJ7325906.1"/>
    <property type="molecule type" value="Genomic_DNA"/>
</dbReference>
<dbReference type="InterPro" id="IPR050288">
    <property type="entry name" value="Cellulose_deg_GH3"/>
</dbReference>
<feature type="domain" description="Glycoside hydrolase family 3 C-terminal" evidence="10">
    <location>
        <begin position="7"/>
        <end position="103"/>
    </location>
</feature>
<evidence type="ECO:0000313" key="11">
    <source>
        <dbReference type="EMBL" id="KAJ7325906.1"/>
    </source>
</evidence>
<reference evidence="11" key="1">
    <citation type="submission" date="2023-03" db="EMBL/GenBank/DDBJ databases">
        <title>Massive genome expansion in bonnet fungi (Mycena s.s.) driven by repeated elements and novel gene families across ecological guilds.</title>
        <authorList>
            <consortium name="Lawrence Berkeley National Laboratory"/>
            <person name="Harder C.B."/>
            <person name="Miyauchi S."/>
            <person name="Viragh M."/>
            <person name="Kuo A."/>
            <person name="Thoen E."/>
            <person name="Andreopoulos B."/>
            <person name="Lu D."/>
            <person name="Skrede I."/>
            <person name="Drula E."/>
            <person name="Henrissat B."/>
            <person name="Morin E."/>
            <person name="Kohler A."/>
            <person name="Barry K."/>
            <person name="LaButti K."/>
            <person name="Morin E."/>
            <person name="Salamov A."/>
            <person name="Lipzen A."/>
            <person name="Mereny Z."/>
            <person name="Hegedus B."/>
            <person name="Baldrian P."/>
            <person name="Stursova M."/>
            <person name="Weitz H."/>
            <person name="Taylor A."/>
            <person name="Grigoriev I.V."/>
            <person name="Nagy L.G."/>
            <person name="Martin F."/>
            <person name="Kauserud H."/>
        </authorList>
    </citation>
    <scope>NUCLEOTIDE SEQUENCE</scope>
    <source>
        <strain evidence="11">CBHHK002</strain>
    </source>
</reference>
<keyword evidence="8" id="KW-0326">Glycosidase</keyword>